<dbReference type="InterPro" id="IPR043129">
    <property type="entry name" value="ATPase_NBD"/>
</dbReference>
<gene>
    <name evidence="2" type="ORF">C4532_19615</name>
</gene>
<dbReference type="CDD" id="cd24007">
    <property type="entry name" value="ASKHA_NBD_eukNAGK-like"/>
    <property type="match status" value="1"/>
</dbReference>
<proteinExistence type="predicted"/>
<protein>
    <recommendedName>
        <fullName evidence="1">ATPase BadF/BadG/BcrA/BcrD type domain-containing protein</fullName>
    </recommendedName>
</protein>
<name>A0A419ENL1_9BACT</name>
<dbReference type="Gene3D" id="3.30.420.40">
    <property type="match status" value="2"/>
</dbReference>
<accession>A0A419ENL1</accession>
<dbReference type="SUPFAM" id="SSF53067">
    <property type="entry name" value="Actin-like ATPase domain"/>
    <property type="match status" value="1"/>
</dbReference>
<dbReference type="PANTHER" id="PTHR43190">
    <property type="entry name" value="N-ACETYL-D-GLUCOSAMINE KINASE"/>
    <property type="match status" value="1"/>
</dbReference>
<dbReference type="EMBL" id="QZKI01000142">
    <property type="protein sequence ID" value="RJP64305.1"/>
    <property type="molecule type" value="Genomic_DNA"/>
</dbReference>
<dbReference type="InterPro" id="IPR052519">
    <property type="entry name" value="Euk-type_GlcNAc_Kinase"/>
</dbReference>
<reference evidence="2 3" key="1">
    <citation type="journal article" date="2017" name="ISME J.">
        <title>Energy and carbon metabolisms in a deep terrestrial subsurface fluid microbial community.</title>
        <authorList>
            <person name="Momper L."/>
            <person name="Jungbluth S.P."/>
            <person name="Lee M.D."/>
            <person name="Amend J.P."/>
        </authorList>
    </citation>
    <scope>NUCLEOTIDE SEQUENCE [LARGE SCALE GENOMIC DNA]</scope>
    <source>
        <strain evidence="2">SURF_17</strain>
    </source>
</reference>
<dbReference type="PANTHER" id="PTHR43190:SF3">
    <property type="entry name" value="N-ACETYL-D-GLUCOSAMINE KINASE"/>
    <property type="match status" value="1"/>
</dbReference>
<sequence>MADEKGHVVSFGRGGPANTNFIRASSARRALSHAVERALSSFDTRIETAVISGPHLPDTTVGDVIRVSGAQNTIVTDEFESALAAGLYRTNASGVVVVSGTGSICKGRNAAGETRLAGGWGPLVGDEGSGYDLAREAVKAVIKAHDGRGESTKLSEFVLSHFGITEIQDLKRRLYRPPIKRHAFAMLAAHLTTAAKDGDKVALEILKTGAARLRQLAAPVVRALFRPEESFPIILSGGVLRQGSIIAESLISELTDLWPHATVFVPQLPPVTGTIIIGLDSLGVRITQEVVNTLRTSGHSLGDSAKHSTA</sequence>
<evidence type="ECO:0000313" key="3">
    <source>
        <dbReference type="Proteomes" id="UP000285961"/>
    </source>
</evidence>
<organism evidence="2 3">
    <name type="scientific">Candidatus Abyssobacteria bacterium SURF_17</name>
    <dbReference type="NCBI Taxonomy" id="2093361"/>
    <lineage>
        <taxon>Bacteria</taxon>
        <taxon>Pseudomonadati</taxon>
        <taxon>Candidatus Hydrogenedentota</taxon>
        <taxon>Candidatus Abyssobacteria</taxon>
    </lineage>
</organism>
<dbReference type="InterPro" id="IPR002731">
    <property type="entry name" value="ATPase_BadF"/>
</dbReference>
<evidence type="ECO:0000259" key="1">
    <source>
        <dbReference type="Pfam" id="PF01869"/>
    </source>
</evidence>
<evidence type="ECO:0000313" key="2">
    <source>
        <dbReference type="EMBL" id="RJP64305.1"/>
    </source>
</evidence>
<dbReference type="Proteomes" id="UP000285961">
    <property type="component" value="Unassembled WGS sequence"/>
</dbReference>
<comment type="caution">
    <text evidence="2">The sequence shown here is derived from an EMBL/GenBank/DDBJ whole genome shotgun (WGS) entry which is preliminary data.</text>
</comment>
<feature type="domain" description="ATPase BadF/BadG/BcrA/BcrD type" evidence="1">
    <location>
        <begin position="3"/>
        <end position="245"/>
    </location>
</feature>
<dbReference type="AlphaFoldDB" id="A0A419ENL1"/>
<dbReference type="Pfam" id="PF01869">
    <property type="entry name" value="BcrAD_BadFG"/>
    <property type="match status" value="1"/>
</dbReference>